<dbReference type="OrthoDB" id="1745619at2759"/>
<dbReference type="AlphaFoldDB" id="A0A6P8D7S5"/>
<dbReference type="PANTHER" id="PTHR11017">
    <property type="entry name" value="LEUCINE-RICH REPEAT-CONTAINING PROTEIN"/>
    <property type="match status" value="1"/>
</dbReference>
<organism evidence="1 2">
    <name type="scientific">Punica granatum</name>
    <name type="common">Pomegranate</name>
    <dbReference type="NCBI Taxonomy" id="22663"/>
    <lineage>
        <taxon>Eukaryota</taxon>
        <taxon>Viridiplantae</taxon>
        <taxon>Streptophyta</taxon>
        <taxon>Embryophyta</taxon>
        <taxon>Tracheophyta</taxon>
        <taxon>Spermatophyta</taxon>
        <taxon>Magnoliopsida</taxon>
        <taxon>eudicotyledons</taxon>
        <taxon>Gunneridae</taxon>
        <taxon>Pentapetalae</taxon>
        <taxon>rosids</taxon>
        <taxon>malvids</taxon>
        <taxon>Myrtales</taxon>
        <taxon>Lythraceae</taxon>
        <taxon>Punica</taxon>
    </lineage>
</organism>
<evidence type="ECO:0000313" key="1">
    <source>
        <dbReference type="Proteomes" id="UP000515151"/>
    </source>
</evidence>
<dbReference type="GO" id="GO:0006952">
    <property type="term" value="P:defense response"/>
    <property type="evidence" value="ECO:0007669"/>
    <property type="project" value="InterPro"/>
</dbReference>
<dbReference type="InterPro" id="IPR027417">
    <property type="entry name" value="P-loop_NTPase"/>
</dbReference>
<dbReference type="Gene3D" id="1.10.8.430">
    <property type="entry name" value="Helical domain of apoptotic protease-activating factors"/>
    <property type="match status" value="1"/>
</dbReference>
<proteinExistence type="predicted"/>
<gene>
    <name evidence="2" type="primary">LOC116204617</name>
</gene>
<dbReference type="GeneID" id="116204617"/>
<protein>
    <submittedName>
        <fullName evidence="2">Disease resistance protein RML1B-like</fullName>
    </submittedName>
</protein>
<evidence type="ECO:0000313" key="2">
    <source>
        <dbReference type="RefSeq" id="XP_031392655.1"/>
    </source>
</evidence>
<reference evidence="1" key="1">
    <citation type="journal article" date="2020" name="Plant Biotechnol. J.">
        <title>The pomegranate (Punica granatum L.) draft genome dissects genetic divergence between soft- and hard-seeded cultivars.</title>
        <authorList>
            <person name="Luo X."/>
            <person name="Li H."/>
            <person name="Wu Z."/>
            <person name="Yao W."/>
            <person name="Zhao P."/>
            <person name="Cao D."/>
            <person name="Yu H."/>
            <person name="Li K."/>
            <person name="Poudel K."/>
            <person name="Zhao D."/>
            <person name="Zhang F."/>
            <person name="Xia X."/>
            <person name="Chen L."/>
            <person name="Wang Q."/>
            <person name="Jing D."/>
            <person name="Cao S."/>
        </authorList>
    </citation>
    <scope>NUCLEOTIDE SEQUENCE [LARGE SCALE GENOMIC DNA]</scope>
    <source>
        <strain evidence="1">cv. Tunisia</strain>
    </source>
</reference>
<keyword evidence="1" id="KW-1185">Reference proteome</keyword>
<reference evidence="2" key="2">
    <citation type="submission" date="2025-08" db="UniProtKB">
        <authorList>
            <consortium name="RefSeq"/>
        </authorList>
    </citation>
    <scope>IDENTIFICATION</scope>
    <source>
        <tissue evidence="2">Leaf</tissue>
    </source>
</reference>
<dbReference type="PANTHER" id="PTHR11017:SF570">
    <property type="entry name" value="DISEASE RESISTANCE PROTEIN (TIR-NBS CLASS)-RELATED"/>
    <property type="match status" value="1"/>
</dbReference>
<name>A0A6P8D7S5_PUNGR</name>
<sequence length="123" mass="14332">MNHEELMDEDTPKHSKVLTMQMKEMDLKDALRLFSIYAFKMDYPPVDNLDLSVMGQLPLALEIIGSQLCGKRKEEWEDKLSAISRIPHENIQKKQMISYEALDYRTKQIFLDIACLPVLMEKA</sequence>
<accession>A0A6P8D7S5</accession>
<dbReference type="Proteomes" id="UP000515151">
    <property type="component" value="Chromosome 1"/>
</dbReference>
<dbReference type="InterPro" id="IPR042197">
    <property type="entry name" value="Apaf_helical"/>
</dbReference>
<dbReference type="InterPro" id="IPR044974">
    <property type="entry name" value="Disease_R_plants"/>
</dbReference>
<dbReference type="RefSeq" id="XP_031392655.1">
    <property type="nucleotide sequence ID" value="XM_031536795.1"/>
</dbReference>
<dbReference type="SUPFAM" id="SSF52540">
    <property type="entry name" value="P-loop containing nucleoside triphosphate hydrolases"/>
    <property type="match status" value="1"/>
</dbReference>